<evidence type="ECO:0000313" key="10">
    <source>
        <dbReference type="EMBL" id="EXJ57022.1"/>
    </source>
</evidence>
<accession>W9VMT5</accession>
<comment type="subcellular location">
    <subcellularLocation>
        <location evidence="1">Membrane</location>
        <topology evidence="1">Single-pass membrane protein</topology>
    </subcellularLocation>
</comment>
<keyword evidence="4" id="KW-1133">Transmembrane helix</keyword>
<dbReference type="GO" id="GO:0005886">
    <property type="term" value="C:plasma membrane"/>
    <property type="evidence" value="ECO:0007669"/>
    <property type="project" value="TreeGrafter"/>
</dbReference>
<reference evidence="10 11" key="1">
    <citation type="submission" date="2013-03" db="EMBL/GenBank/DDBJ databases">
        <title>The Genome Sequence of Cladophialophora yegresii CBS 114405.</title>
        <authorList>
            <consortium name="The Broad Institute Genomics Platform"/>
            <person name="Cuomo C."/>
            <person name="de Hoog S."/>
            <person name="Gorbushina A."/>
            <person name="Walker B."/>
            <person name="Young S.K."/>
            <person name="Zeng Q."/>
            <person name="Gargeya S."/>
            <person name="Fitzgerald M."/>
            <person name="Haas B."/>
            <person name="Abouelleil A."/>
            <person name="Allen A.W."/>
            <person name="Alvarado L."/>
            <person name="Arachchi H.M."/>
            <person name="Berlin A.M."/>
            <person name="Chapman S.B."/>
            <person name="Gainer-Dewar J."/>
            <person name="Goldberg J."/>
            <person name="Griggs A."/>
            <person name="Gujja S."/>
            <person name="Hansen M."/>
            <person name="Howarth C."/>
            <person name="Imamovic A."/>
            <person name="Ireland A."/>
            <person name="Larimer J."/>
            <person name="McCowan C."/>
            <person name="Murphy C."/>
            <person name="Pearson M."/>
            <person name="Poon T.W."/>
            <person name="Priest M."/>
            <person name="Roberts A."/>
            <person name="Saif S."/>
            <person name="Shea T."/>
            <person name="Sisk P."/>
            <person name="Sykes S."/>
            <person name="Wortman J."/>
            <person name="Nusbaum C."/>
            <person name="Birren B."/>
        </authorList>
    </citation>
    <scope>NUCLEOTIDE SEQUENCE [LARGE SCALE GENOMIC DNA]</scope>
    <source>
        <strain evidence="10 11">CBS 114405</strain>
    </source>
</reference>
<evidence type="ECO:0000256" key="1">
    <source>
        <dbReference type="ARBA" id="ARBA00004167"/>
    </source>
</evidence>
<dbReference type="HOGENOM" id="CLU_000702_0_0_1"/>
<dbReference type="EMBL" id="AMGW01000005">
    <property type="protein sequence ID" value="EXJ57022.1"/>
    <property type="molecule type" value="Genomic_DNA"/>
</dbReference>
<dbReference type="InterPro" id="IPR002889">
    <property type="entry name" value="WSC_carb-bd"/>
</dbReference>
<dbReference type="VEuPathDB" id="FungiDB:A1O7_07366"/>
<dbReference type="Proteomes" id="UP000019473">
    <property type="component" value="Unassembled WGS sequence"/>
</dbReference>
<feature type="domain" description="WSC" evidence="9">
    <location>
        <begin position="1170"/>
        <end position="1260"/>
    </location>
</feature>
<dbReference type="InterPro" id="IPR051836">
    <property type="entry name" value="Kremen_rcpt"/>
</dbReference>
<keyword evidence="3 8" id="KW-0732">Signal</keyword>
<sequence length="1904" mass="196680">MASSTRFSFQSLATVLLSLYLIFVPHVDSLASTDTITWGGSNDRSGYQNNHNMDPAVVGSSQFGLLFKARLPGTYPINGQNVPEQLFSQPLVYTGSDGVQYVYVATTQNNVYKVAAKTGVIVASRNLHRPFLVNDLDGCVDINPTVGVTATGVIDPETDTWYFTSKTYIDQSLTGTNGRPNGRYYVHAISTVDLSERPNFPLNLEGMVARNNPVRSFNGGIHHQRPALLHTGDYVYAGFASHCVLYNFTGWIVGWHKGTGQIVERFATEGAGVGPTVPGAGVWMSGGGLASDDKGSMFFASGNGYASQLGGVPVNGRNPPTSLEEAAVHMAINEDGSLNVVDFFMPWEKTQLDGADKDLGTSPLEILPSQFSCGDIKRIGVVTGKSGKTYWLNLDNLGGYQNGPNKLDNVVQVYQNENSVYAGAGVYPLEGGYIYINVIQYQTHVFKFSCNDGVPYFNKVADSPEKNAYVLGVGHGTVTSLNDRPGTGLVWTSDVEGSNLRIYNAIPDSNGLMTEINSFVTPGTTKFTRPVFGDGIVYQGTTQGYLYAYGAPVNLPLNCTSLQFGTANLNTTTAPMTIQCTANTAVTVTAASISGNPNFAISALPGLPLVIAKGQRFAFQATFTPQTVGPLSSSVILNTTQQAAGFSINTPVQLKGTGQSQAALLMTSPNTVSWNGVITGQQAGGVNQSVIISNLGNSPLIISKIQYSVVGETGPWITPNGTQAAAVVSAFTFYNMPSSIPPNSAVTVPINFNPPYSANFAAFVSIVSNGGTKVIDVLAAGSDEPKAILEFESPNGGWVPYDNTTVFSFGNVTENTSRFLKLRLSNNGSANAAPISITVSKPPFGISGSIIGANNAVDLAEGTLVYARQNLTATLFCSVPKSQINVDPYNGTAQWTMNLNDPTFGKQHIQFFCNAVSEQASPLDPVTQQGIYRYAGCFKENNPGRQLQTAIYSGPANTNEKCIGLCSAAGYIFAGTQYEQECWCGYNRPQQVVDDANCNFACDGNVNEVCGGNGIDETGSYISLFGDITRWNGNSTDAPGPYVNPGKLGFNSVGCYTEGTNSRALNVQTQSNNTVAGCLQACQGYLFSGVEYGGQCFCGNTLAAGSVSASATDCSMTCNNNQTELCGGPSRLNMYVYGNGTLSSTPPSTGGGNDNPTPSTGPTTPPTIGNFTYQSCYTEVAGRALTSFALADNSLTLETCASNCAQYQYFGVEYGRECYCGNALTSGSILATDGRCSMACSGNSSFTCGGPNGLTLYRNTDWSASTPPLQTPNQPSGPVIVPSVGNYQYVDCHTEVPGRALTGKAVASKDMTVPFCAGNCTGFTYFAIEYSQECYCGNSLASGSVTATDGRCSMTCGGNSSTICGGPNGLSLYQYAVPPSSSSAAVTTTTSGIGSSSSLIASTSTSMSLRANPSTATSTTSGVSSSLSLIASSGTMSLRSNSSITTSSTSSVNSSSSLAASTSTSVTTSSGLSTAVAVSTSSASSSISRTGSASSSPSTLAAPTSSSSTVTTSSASAMTSPASSTSRSSSGTSTTSSPGPGTTGATSTSATSLTTSSGPTISTTRSSSGSTSTTSTSVSTVGSSTSSIGTLSISTSTAPASTLSPTSTLSTSSNGFSTSFIPAQSSSGSTVLPSTSTSPSTTSATTTNRLTSSTSFPTTFSTRLSSTLSTTTTSSTTTSSTAFPQPNPYFPAVYLGCAAEATQGRLLSAASTTSPGMTIAMCISFCSARNLPLAGLEYSQECYCGLATPLAPTTVFDATGCTMPCPGDTQSTCGGRSRLSVYNNTSLSPPAANPVLPGGYSYQGCFTDSSASRRTLGGGYASANATGMTQEMCASTCLSKGYKFAGVEFGKECYCANVLSGGGGGGGGKAAVPAPEAECNMLCAGDAREFCGGSARIGVWMNSA</sequence>
<dbReference type="Pfam" id="PF01822">
    <property type="entry name" value="WSC"/>
    <property type="match status" value="6"/>
</dbReference>
<dbReference type="STRING" id="1182544.W9VMT5"/>
<dbReference type="GeneID" id="19181941"/>
<keyword evidence="11" id="KW-1185">Reference proteome</keyword>
<dbReference type="RefSeq" id="XP_007759556.1">
    <property type="nucleotide sequence ID" value="XM_007761366.1"/>
</dbReference>
<feature type="compositionally biased region" description="Low complexity" evidence="7">
    <location>
        <begin position="1625"/>
        <end position="1661"/>
    </location>
</feature>
<keyword evidence="2" id="KW-0812">Transmembrane</keyword>
<feature type="region of interest" description="Disordered" evidence="7">
    <location>
        <begin position="1480"/>
        <end position="1661"/>
    </location>
</feature>
<feature type="domain" description="WSC" evidence="9">
    <location>
        <begin position="1049"/>
        <end position="1138"/>
    </location>
</feature>
<feature type="compositionally biased region" description="Polar residues" evidence="7">
    <location>
        <begin position="1614"/>
        <end position="1624"/>
    </location>
</feature>
<evidence type="ECO:0000256" key="5">
    <source>
        <dbReference type="ARBA" id="ARBA00023136"/>
    </source>
</evidence>
<evidence type="ECO:0000256" key="3">
    <source>
        <dbReference type="ARBA" id="ARBA00022729"/>
    </source>
</evidence>
<evidence type="ECO:0000313" key="11">
    <source>
        <dbReference type="Proteomes" id="UP000019473"/>
    </source>
</evidence>
<keyword evidence="5" id="KW-0472">Membrane</keyword>
<feature type="domain" description="WSC" evidence="9">
    <location>
        <begin position="1799"/>
        <end position="1903"/>
    </location>
</feature>
<organism evidence="10 11">
    <name type="scientific">Cladophialophora yegresii CBS 114405</name>
    <dbReference type="NCBI Taxonomy" id="1182544"/>
    <lineage>
        <taxon>Eukaryota</taxon>
        <taxon>Fungi</taxon>
        <taxon>Dikarya</taxon>
        <taxon>Ascomycota</taxon>
        <taxon>Pezizomycotina</taxon>
        <taxon>Eurotiomycetes</taxon>
        <taxon>Chaetothyriomycetidae</taxon>
        <taxon>Chaetothyriales</taxon>
        <taxon>Herpotrichiellaceae</taxon>
        <taxon>Cladophialophora</taxon>
    </lineage>
</organism>
<dbReference type="PANTHER" id="PTHR24269">
    <property type="entry name" value="KREMEN PROTEIN"/>
    <property type="match status" value="1"/>
</dbReference>
<feature type="region of interest" description="Disordered" evidence="7">
    <location>
        <begin position="1438"/>
        <end position="1457"/>
    </location>
</feature>
<feature type="compositionally biased region" description="Low complexity" evidence="7">
    <location>
        <begin position="1154"/>
        <end position="1164"/>
    </location>
</feature>
<feature type="domain" description="WSC" evidence="9">
    <location>
        <begin position="1286"/>
        <end position="1376"/>
    </location>
</feature>
<dbReference type="SUPFAM" id="SSF50998">
    <property type="entry name" value="Quinoprotein alcohol dehydrogenase-like"/>
    <property type="match status" value="1"/>
</dbReference>
<feature type="domain" description="WSC" evidence="9">
    <location>
        <begin position="931"/>
        <end position="1024"/>
    </location>
</feature>
<dbReference type="InterPro" id="IPR011047">
    <property type="entry name" value="Quinoprotein_ADH-like_sf"/>
</dbReference>
<name>W9VMT5_9EURO</name>
<protein>
    <recommendedName>
        <fullName evidence="9">WSC domain-containing protein</fullName>
    </recommendedName>
</protein>
<dbReference type="PANTHER" id="PTHR24269:SF16">
    <property type="entry name" value="PROTEIN SLG1"/>
    <property type="match status" value="1"/>
</dbReference>
<keyword evidence="6" id="KW-0325">Glycoprotein</keyword>
<dbReference type="SMART" id="SM00321">
    <property type="entry name" value="WSC"/>
    <property type="match status" value="6"/>
</dbReference>
<dbReference type="PROSITE" id="PS51212">
    <property type="entry name" value="WSC"/>
    <property type="match status" value="6"/>
</dbReference>
<feature type="domain" description="WSC" evidence="9">
    <location>
        <begin position="1691"/>
        <end position="1785"/>
    </location>
</feature>
<feature type="chain" id="PRO_5004934072" description="WSC domain-containing protein" evidence="8">
    <location>
        <begin position="30"/>
        <end position="1904"/>
    </location>
</feature>
<evidence type="ECO:0000256" key="8">
    <source>
        <dbReference type="SAM" id="SignalP"/>
    </source>
</evidence>
<dbReference type="eggNOG" id="KOG4157">
    <property type="taxonomic scope" value="Eukaryota"/>
</dbReference>
<evidence type="ECO:0000256" key="4">
    <source>
        <dbReference type="ARBA" id="ARBA00022989"/>
    </source>
</evidence>
<evidence type="ECO:0000259" key="9">
    <source>
        <dbReference type="PROSITE" id="PS51212"/>
    </source>
</evidence>
<gene>
    <name evidence="10" type="ORF">A1O7_07366</name>
</gene>
<feature type="region of interest" description="Disordered" evidence="7">
    <location>
        <begin position="1145"/>
        <end position="1164"/>
    </location>
</feature>
<evidence type="ECO:0000256" key="2">
    <source>
        <dbReference type="ARBA" id="ARBA00022692"/>
    </source>
</evidence>
<feature type="signal peptide" evidence="8">
    <location>
        <begin position="1"/>
        <end position="29"/>
    </location>
</feature>
<dbReference type="OrthoDB" id="5985073at2759"/>
<dbReference type="Gene3D" id="2.60.40.10">
    <property type="entry name" value="Immunoglobulins"/>
    <property type="match status" value="2"/>
</dbReference>
<evidence type="ECO:0000256" key="6">
    <source>
        <dbReference type="ARBA" id="ARBA00023180"/>
    </source>
</evidence>
<comment type="caution">
    <text evidence="10">The sequence shown here is derived from an EMBL/GenBank/DDBJ whole genome shotgun (WGS) entry which is preliminary data.</text>
</comment>
<proteinExistence type="predicted"/>
<evidence type="ECO:0000256" key="7">
    <source>
        <dbReference type="SAM" id="MobiDB-lite"/>
    </source>
</evidence>
<dbReference type="InterPro" id="IPR013783">
    <property type="entry name" value="Ig-like_fold"/>
</dbReference>
<feature type="compositionally biased region" description="Low complexity" evidence="7">
    <location>
        <begin position="1480"/>
        <end position="1613"/>
    </location>
</feature>